<feature type="transmembrane region" description="Helical" evidence="1">
    <location>
        <begin position="12"/>
        <end position="31"/>
    </location>
</feature>
<evidence type="ECO:0000313" key="3">
    <source>
        <dbReference type="EMBL" id="VYS79455.1"/>
    </source>
</evidence>
<dbReference type="AlphaFoldDB" id="A0A6N2RI07"/>
<organism evidence="3">
    <name type="scientific">uncultured Anaerotruncus sp</name>
    <dbReference type="NCBI Taxonomy" id="905011"/>
    <lineage>
        <taxon>Bacteria</taxon>
        <taxon>Bacillati</taxon>
        <taxon>Bacillota</taxon>
        <taxon>Clostridia</taxon>
        <taxon>Eubacteriales</taxon>
        <taxon>Oscillospiraceae</taxon>
        <taxon>Anaerotruncus</taxon>
        <taxon>environmental samples</taxon>
    </lineage>
</organism>
<sequence>MNASTRTEAARNFPFIKAIAVLAAIFAVSRWTLLCTAAVLLSCYSCRYLAGGLFRRGVVQKSEKDSLNRAFHIDALKIYQLFPMFCIGVSTFLFGLLFGPYLQTAWREKGLLAVLDVVFYILLLAFMALAPLLYLYDRKKLWKVLHYKDTEYYRQTHIPFHEMVADKGLCGEFLAYLYFSDLPVYNRVLMNAIIPRENGDFSEIDLICLTPGRIMVVESKNRGGRLRGNLSDPKWVQILPGCENPMGNPIMQNETHIFVLQNYINSHIGSSISSLADSTTYTNAIFMANYESGIDCFYDCPTLTFPHAILYPCQVEDLRAAASENLYSKEQIDQMADLLYPATQYTKEERRAFVVSRGIKRR</sequence>
<evidence type="ECO:0000256" key="1">
    <source>
        <dbReference type="SAM" id="Phobius"/>
    </source>
</evidence>
<dbReference type="Pfam" id="PF08378">
    <property type="entry name" value="NERD"/>
    <property type="match status" value="1"/>
</dbReference>
<feature type="transmembrane region" description="Helical" evidence="1">
    <location>
        <begin position="37"/>
        <end position="58"/>
    </location>
</feature>
<keyword evidence="1" id="KW-0472">Membrane</keyword>
<feature type="domain" description="NERD" evidence="2">
    <location>
        <begin position="167"/>
        <end position="283"/>
    </location>
</feature>
<accession>A0A6N2RI07</accession>
<keyword evidence="1" id="KW-0812">Transmembrane</keyword>
<dbReference type="PROSITE" id="PS50965">
    <property type="entry name" value="NERD"/>
    <property type="match status" value="1"/>
</dbReference>
<name>A0A6N2RI07_9FIRM</name>
<gene>
    <name evidence="3" type="ORF">AULFYP135_00398</name>
</gene>
<feature type="transmembrane region" description="Helical" evidence="1">
    <location>
        <begin position="117"/>
        <end position="136"/>
    </location>
</feature>
<proteinExistence type="predicted"/>
<keyword evidence="1" id="KW-1133">Transmembrane helix</keyword>
<feature type="transmembrane region" description="Helical" evidence="1">
    <location>
        <begin position="78"/>
        <end position="97"/>
    </location>
</feature>
<dbReference type="EMBL" id="CACRSL010000003">
    <property type="protein sequence ID" value="VYS79455.1"/>
    <property type="molecule type" value="Genomic_DNA"/>
</dbReference>
<reference evidence="3" key="1">
    <citation type="submission" date="2019-11" db="EMBL/GenBank/DDBJ databases">
        <authorList>
            <person name="Feng L."/>
        </authorList>
    </citation>
    <scope>NUCLEOTIDE SEQUENCE</scope>
    <source>
        <strain evidence="3">AundefinedLFYP135</strain>
    </source>
</reference>
<dbReference type="InterPro" id="IPR011528">
    <property type="entry name" value="NERD"/>
</dbReference>
<evidence type="ECO:0000259" key="2">
    <source>
        <dbReference type="PROSITE" id="PS50965"/>
    </source>
</evidence>
<protein>
    <submittedName>
        <fullName evidence="3">Nuclease-related domain protein</fullName>
    </submittedName>
</protein>